<keyword evidence="3" id="KW-0812">Transmembrane</keyword>
<dbReference type="SUPFAM" id="SSF52047">
    <property type="entry name" value="RNI-like"/>
    <property type="match status" value="1"/>
</dbReference>
<dbReference type="AlphaFoldDB" id="A0AAN7V3D4"/>
<dbReference type="EMBL" id="JAVRBK010000008">
    <property type="protein sequence ID" value="KAK5640287.1"/>
    <property type="molecule type" value="Genomic_DNA"/>
</dbReference>
<dbReference type="Pfam" id="PF13855">
    <property type="entry name" value="LRR_8"/>
    <property type="match status" value="2"/>
</dbReference>
<dbReference type="InterPro" id="IPR003591">
    <property type="entry name" value="Leu-rich_rpt_typical-subtyp"/>
</dbReference>
<dbReference type="Gene3D" id="3.80.10.10">
    <property type="entry name" value="Ribonuclease Inhibitor"/>
    <property type="match status" value="3"/>
</dbReference>
<keyword evidence="3" id="KW-0472">Membrane</keyword>
<dbReference type="PANTHER" id="PTHR45617:SF169">
    <property type="entry name" value="LRRCT DOMAIN-CONTAINING PROTEIN"/>
    <property type="match status" value="1"/>
</dbReference>
<name>A0AAN7V3D4_9COLE</name>
<evidence type="ECO:0000313" key="5">
    <source>
        <dbReference type="Proteomes" id="UP001329430"/>
    </source>
</evidence>
<keyword evidence="1" id="KW-0433">Leucine-rich repeat</keyword>
<dbReference type="Proteomes" id="UP001329430">
    <property type="component" value="Chromosome 8"/>
</dbReference>
<evidence type="ECO:0000313" key="4">
    <source>
        <dbReference type="EMBL" id="KAK5640287.1"/>
    </source>
</evidence>
<evidence type="ECO:0000256" key="3">
    <source>
        <dbReference type="SAM" id="Phobius"/>
    </source>
</evidence>
<dbReference type="PROSITE" id="PS51450">
    <property type="entry name" value="LRR"/>
    <property type="match status" value="1"/>
</dbReference>
<dbReference type="InterPro" id="IPR032675">
    <property type="entry name" value="LRR_dom_sf"/>
</dbReference>
<dbReference type="SMART" id="SM00369">
    <property type="entry name" value="LRR_TYP"/>
    <property type="match status" value="10"/>
</dbReference>
<comment type="caution">
    <text evidence="4">The sequence shown here is derived from an EMBL/GenBank/DDBJ whole genome shotgun (WGS) entry which is preliminary data.</text>
</comment>
<accession>A0AAN7V3D4</accession>
<dbReference type="InterPro" id="IPR001611">
    <property type="entry name" value="Leu-rich_rpt"/>
</dbReference>
<keyword evidence="5" id="KW-1185">Reference proteome</keyword>
<gene>
    <name evidence="4" type="ORF">RI129_011098</name>
</gene>
<reference evidence="4 5" key="1">
    <citation type="journal article" date="2024" name="Insects">
        <title>An Improved Chromosome-Level Genome Assembly of the Firefly Pyrocoelia pectoralis.</title>
        <authorList>
            <person name="Fu X."/>
            <person name="Meyer-Rochow V.B."/>
            <person name="Ballantyne L."/>
            <person name="Zhu X."/>
        </authorList>
    </citation>
    <scope>NUCLEOTIDE SEQUENCE [LARGE SCALE GENOMIC DNA]</scope>
    <source>
        <strain evidence="4">XCY_ONT2</strain>
    </source>
</reference>
<keyword evidence="3" id="KW-1133">Transmembrane helix</keyword>
<dbReference type="Pfam" id="PF13306">
    <property type="entry name" value="LRR_5"/>
    <property type="match status" value="1"/>
</dbReference>
<organism evidence="4 5">
    <name type="scientific">Pyrocoelia pectoralis</name>
    <dbReference type="NCBI Taxonomy" id="417401"/>
    <lineage>
        <taxon>Eukaryota</taxon>
        <taxon>Metazoa</taxon>
        <taxon>Ecdysozoa</taxon>
        <taxon>Arthropoda</taxon>
        <taxon>Hexapoda</taxon>
        <taxon>Insecta</taxon>
        <taxon>Pterygota</taxon>
        <taxon>Neoptera</taxon>
        <taxon>Endopterygota</taxon>
        <taxon>Coleoptera</taxon>
        <taxon>Polyphaga</taxon>
        <taxon>Elateriformia</taxon>
        <taxon>Elateroidea</taxon>
        <taxon>Lampyridae</taxon>
        <taxon>Lampyrinae</taxon>
        <taxon>Pyrocoelia</taxon>
    </lineage>
</organism>
<protein>
    <submittedName>
        <fullName evidence="4">Uncharacterized protein</fullName>
    </submittedName>
</protein>
<evidence type="ECO:0000256" key="2">
    <source>
        <dbReference type="ARBA" id="ARBA00022737"/>
    </source>
</evidence>
<feature type="transmembrane region" description="Helical" evidence="3">
    <location>
        <begin position="419"/>
        <end position="441"/>
    </location>
</feature>
<proteinExistence type="predicted"/>
<evidence type="ECO:0000256" key="1">
    <source>
        <dbReference type="ARBA" id="ARBA00022614"/>
    </source>
</evidence>
<sequence>MSLKSRTFLGLSKLSNLQLSSNLKNIDTQAFNGLSYLEVLQVQSASLADLNQYSFTGLANLKKLHFIETTFGSINPNAFDGLTNLNSLRFDNCTIGTLKKGAFAGLSSIRYINVHNHQSCSDVTFYHRYLYNFCNMGLKVIESGAFSQIRTVDAKNFPGMMAELNLNDNQLSVIVTNNFIGMEHLKRLALAYNNITTLQPEAFGTLNNLEVLNLTHNTISELNTESFKGLPHLLYLDLGNNRLSSLNIQMLAPLRVVRNLDISGNALTELISLGTLPIKTLNLSRNKLTMIRDGTLESLTQLQVLNLSHNALTTFHYSIPTLNSLYINSNNLRSFNSELLPKLETVDFTDNQIACNDLPNILESLKNHSASYVTEVNCVYDNFDKDSTQMENRMSILLQDVKRALATPSNFAQLNTFQILLITVFLVICATQLALVIKYCFIKKRRGPKRLPPIELLDSGRTRLITV</sequence>
<dbReference type="PANTHER" id="PTHR45617">
    <property type="entry name" value="LEUCINE RICH REPEAT FAMILY PROTEIN"/>
    <property type="match status" value="1"/>
</dbReference>
<dbReference type="PRINTS" id="PR00019">
    <property type="entry name" value="LEURICHRPT"/>
</dbReference>
<dbReference type="InterPro" id="IPR026906">
    <property type="entry name" value="LRR_5"/>
</dbReference>
<dbReference type="Pfam" id="PF00560">
    <property type="entry name" value="LRR_1"/>
    <property type="match status" value="1"/>
</dbReference>
<keyword evidence="2" id="KW-0677">Repeat</keyword>